<reference evidence="2" key="1">
    <citation type="submission" date="2016-08" db="EMBL/GenBank/DDBJ databases">
        <authorList>
            <person name="Varghese N."/>
            <person name="Submissions Spin"/>
        </authorList>
    </citation>
    <scope>NUCLEOTIDE SEQUENCE [LARGE SCALE GENOMIC DNA]</scope>
    <source>
        <strain evidence="2">REICA_082</strain>
    </source>
</reference>
<gene>
    <name evidence="1" type="ORF">GA0061071_113125</name>
</gene>
<dbReference type="AlphaFoldDB" id="A0A1C4DQD0"/>
<accession>A0A1C4DQD0</accession>
<dbReference type="Proteomes" id="UP000198975">
    <property type="component" value="Unassembled WGS sequence"/>
</dbReference>
<evidence type="ECO:0000313" key="2">
    <source>
        <dbReference type="Proteomes" id="UP000198975"/>
    </source>
</evidence>
<dbReference type="OrthoDB" id="6586786at2"/>
<dbReference type="EMBL" id="FMAY01000013">
    <property type="protein sequence ID" value="SCC33511.1"/>
    <property type="molecule type" value="Genomic_DNA"/>
</dbReference>
<sequence>MKKNLSMMILSVALLTAVITSGVLLYSHLTAPPLQCVGTAEWHIGQNRFVGTLSFRMSHGKGMAVMTGKLFGQHVSEVNRSIYFHYSQQLRSRVLSNDRIVKTFADTADEADIKDTLPGFYRTPERSLSLIIEEYEGAYLFSTSNVPSLYCRKT</sequence>
<keyword evidence="2" id="KW-1185">Reference proteome</keyword>
<protein>
    <submittedName>
        <fullName evidence="1">Uncharacterized protein</fullName>
    </submittedName>
</protein>
<organism evidence="1 2">
    <name type="scientific">Kosakonia oryzendophytica</name>
    <dbReference type="NCBI Taxonomy" id="1005665"/>
    <lineage>
        <taxon>Bacteria</taxon>
        <taxon>Pseudomonadati</taxon>
        <taxon>Pseudomonadota</taxon>
        <taxon>Gammaproteobacteria</taxon>
        <taxon>Enterobacterales</taxon>
        <taxon>Enterobacteriaceae</taxon>
        <taxon>Kosakonia</taxon>
    </lineage>
</organism>
<proteinExistence type="predicted"/>
<dbReference type="RefSeq" id="WP_088236984.1">
    <property type="nucleotide sequence ID" value="NZ_FMAY01000013.1"/>
</dbReference>
<evidence type="ECO:0000313" key="1">
    <source>
        <dbReference type="EMBL" id="SCC33511.1"/>
    </source>
</evidence>
<name>A0A1C4DQD0_9ENTR</name>